<dbReference type="InterPro" id="IPR002347">
    <property type="entry name" value="SDR_fam"/>
</dbReference>
<dbReference type="CDD" id="cd05233">
    <property type="entry name" value="SDR_c"/>
    <property type="match status" value="1"/>
</dbReference>
<dbReference type="InterPro" id="IPR036291">
    <property type="entry name" value="NAD(P)-bd_dom_sf"/>
</dbReference>
<protein>
    <submittedName>
        <fullName evidence="3">Dihydroanticapsin 7-dehydrogenase</fullName>
        <ecNumber evidence="3">1.1.1.385</ecNumber>
    </submittedName>
</protein>
<dbReference type="EMBL" id="CAKLPX010000008">
    <property type="protein sequence ID" value="CAH0993368.1"/>
    <property type="molecule type" value="Genomic_DNA"/>
</dbReference>
<evidence type="ECO:0000256" key="2">
    <source>
        <dbReference type="ARBA" id="ARBA00023002"/>
    </source>
</evidence>
<dbReference type="Proteomes" id="UP000838100">
    <property type="component" value="Unassembled WGS sequence"/>
</dbReference>
<dbReference type="Gene3D" id="3.40.50.720">
    <property type="entry name" value="NAD(P)-binding Rossmann-like Domain"/>
    <property type="match status" value="1"/>
</dbReference>
<evidence type="ECO:0000313" key="3">
    <source>
        <dbReference type="EMBL" id="CAH0993368.1"/>
    </source>
</evidence>
<keyword evidence="2 3" id="KW-0560">Oxidoreductase</keyword>
<dbReference type="Pfam" id="PF13561">
    <property type="entry name" value="adh_short_C2"/>
    <property type="match status" value="1"/>
</dbReference>
<dbReference type="PANTHER" id="PTHR43639">
    <property type="entry name" value="OXIDOREDUCTASE, SHORT-CHAIN DEHYDROGENASE/REDUCTASE FAMILY (AFU_ORTHOLOGUE AFUA_5G02870)"/>
    <property type="match status" value="1"/>
</dbReference>
<organism evidence="3 4">
    <name type="scientific">Sinobacterium norvegicum</name>
    <dbReference type="NCBI Taxonomy" id="1641715"/>
    <lineage>
        <taxon>Bacteria</taxon>
        <taxon>Pseudomonadati</taxon>
        <taxon>Pseudomonadota</taxon>
        <taxon>Gammaproteobacteria</taxon>
        <taxon>Cellvibrionales</taxon>
        <taxon>Spongiibacteraceae</taxon>
        <taxon>Sinobacterium</taxon>
    </lineage>
</organism>
<sequence length="264" mass="28067">MPSLANTTAIITGAGQGIGRGVARAFAAEGANIVIANRNEAKGNAVAEEINQQFSNTKAIFVATDVANESSVANLVNATVSAFGGIDVIVNNATPSEAISRLEKMNSASMQQNMAVNCMGPFWLMQKAFPYLKSSGKGRIINMASLNGINAHQYTAGYNSSKEALRALSRTAAVEWGKYGITCNIVCPAAITEPWLNFEKYDPKSAQALMDTKPMTRMGDAENDIGPICTFLASEPSRYITGNTIHADGGGHINGVPWKFELPE</sequence>
<dbReference type="PRINTS" id="PR00081">
    <property type="entry name" value="GDHRDH"/>
</dbReference>
<reference evidence="3" key="1">
    <citation type="submission" date="2021-12" db="EMBL/GenBank/DDBJ databases">
        <authorList>
            <person name="Rodrigo-Torres L."/>
            <person name="Arahal R. D."/>
            <person name="Lucena T."/>
        </authorList>
    </citation>
    <scope>NUCLEOTIDE SEQUENCE</scope>
    <source>
        <strain evidence="3">CECT 8267</strain>
    </source>
</reference>
<dbReference type="SUPFAM" id="SSF51735">
    <property type="entry name" value="NAD(P)-binding Rossmann-fold domains"/>
    <property type="match status" value="1"/>
</dbReference>
<comment type="similarity">
    <text evidence="1">Belongs to the short-chain dehydrogenases/reductases (SDR) family.</text>
</comment>
<dbReference type="PRINTS" id="PR00080">
    <property type="entry name" value="SDRFAMILY"/>
</dbReference>
<name>A0ABN8EQT2_9GAMM</name>
<dbReference type="GO" id="GO:0016491">
    <property type="term" value="F:oxidoreductase activity"/>
    <property type="evidence" value="ECO:0007669"/>
    <property type="project" value="UniProtKB-KW"/>
</dbReference>
<proteinExistence type="inferred from homology"/>
<dbReference type="EC" id="1.1.1.385" evidence="3"/>
<dbReference type="InterPro" id="IPR020904">
    <property type="entry name" value="Sc_DH/Rdtase_CS"/>
</dbReference>
<evidence type="ECO:0000256" key="1">
    <source>
        <dbReference type="ARBA" id="ARBA00006484"/>
    </source>
</evidence>
<comment type="caution">
    <text evidence="3">The sequence shown here is derived from an EMBL/GenBank/DDBJ whole genome shotgun (WGS) entry which is preliminary data.</text>
</comment>
<gene>
    <name evidence="3" type="primary">bacC</name>
    <name evidence="3" type="ORF">SIN8267_03516</name>
</gene>
<dbReference type="RefSeq" id="WP_237446048.1">
    <property type="nucleotide sequence ID" value="NZ_CAKLPX010000008.1"/>
</dbReference>
<dbReference type="PROSITE" id="PS00061">
    <property type="entry name" value="ADH_SHORT"/>
    <property type="match status" value="1"/>
</dbReference>
<keyword evidence="4" id="KW-1185">Reference proteome</keyword>
<evidence type="ECO:0000313" key="4">
    <source>
        <dbReference type="Proteomes" id="UP000838100"/>
    </source>
</evidence>
<accession>A0ABN8EQT2</accession>
<dbReference type="NCBIfam" id="NF005559">
    <property type="entry name" value="PRK07231.1"/>
    <property type="match status" value="1"/>
</dbReference>
<dbReference type="PANTHER" id="PTHR43639:SF1">
    <property type="entry name" value="SHORT-CHAIN DEHYDROGENASE_REDUCTASE FAMILY PROTEIN"/>
    <property type="match status" value="1"/>
</dbReference>